<feature type="region of interest" description="Disordered" evidence="5">
    <location>
        <begin position="1"/>
        <end position="30"/>
    </location>
</feature>
<dbReference type="AlphaFoldDB" id="I7KC75"/>
<reference evidence="9" key="1">
    <citation type="journal article" date="2012" name="J. Bacteriol.">
        <title>Complete genome sequence of the hydrogenotrophic, methanogenic archaeon Methanoculleus bourgensis strain MS2T, isolated from a sewage sludge digester.</title>
        <authorList>
            <person name="Maus I."/>
            <person name="Wibberg D."/>
            <person name="Stantscheff R."/>
            <person name="Eikmeyer F.G."/>
            <person name="Seffner A."/>
            <person name="Boelter J."/>
            <person name="Szczepanowski R."/>
            <person name="Blom J."/>
            <person name="Jaenicke S."/>
            <person name="Konig H."/>
            <person name="Puhler A."/>
            <person name="Schluter A."/>
        </authorList>
    </citation>
    <scope>NUCLEOTIDE SEQUENCE [LARGE SCALE GENOMIC DNA]</scope>
    <source>
        <strain evidence="9">ATCC 43281 / DSM 3045 / OCM 15 / MS2</strain>
    </source>
</reference>
<dbReference type="GO" id="GO:0055085">
    <property type="term" value="P:transmembrane transport"/>
    <property type="evidence" value="ECO:0007669"/>
    <property type="project" value="InterPro"/>
</dbReference>
<evidence type="ECO:0000256" key="4">
    <source>
        <dbReference type="ARBA" id="ARBA00023136"/>
    </source>
</evidence>
<keyword evidence="4 6" id="KW-0472">Membrane</keyword>
<proteinExistence type="predicted"/>
<feature type="transmembrane region" description="Helical" evidence="6">
    <location>
        <begin position="62"/>
        <end position="81"/>
    </location>
</feature>
<feature type="domain" description="Amino acid permease/ SLC12A" evidence="7">
    <location>
        <begin position="38"/>
        <end position="99"/>
    </location>
</feature>
<dbReference type="BioCyc" id="MBOU1201294:BN140_RS04830-MONOMER"/>
<organism evidence="8 9">
    <name type="scientific">Methanoculleus bourgensis (strain ATCC 43281 / DSM 3045 / OCM 15 / MS2)</name>
    <name type="common">Methanogenium bourgense</name>
    <dbReference type="NCBI Taxonomy" id="1201294"/>
    <lineage>
        <taxon>Archaea</taxon>
        <taxon>Methanobacteriati</taxon>
        <taxon>Methanobacteriota</taxon>
        <taxon>Stenosarchaea group</taxon>
        <taxon>Methanomicrobia</taxon>
        <taxon>Methanomicrobiales</taxon>
        <taxon>Methanomicrobiaceae</taxon>
        <taxon>Methanoculleus</taxon>
    </lineage>
</organism>
<dbReference type="PANTHER" id="PTHR42770">
    <property type="entry name" value="AMINO ACID TRANSPORTER-RELATED"/>
    <property type="match status" value="1"/>
</dbReference>
<evidence type="ECO:0000256" key="6">
    <source>
        <dbReference type="SAM" id="Phobius"/>
    </source>
</evidence>
<dbReference type="EMBL" id="HE964772">
    <property type="protein sequence ID" value="CCJ35881.1"/>
    <property type="molecule type" value="Genomic_DNA"/>
</dbReference>
<accession>I7KC75</accession>
<sequence length="107" mass="10805">MGMVRIHPRQGDGGRMATTPHDGTQASRLSRRLTTGDATVIGLGSMIGAGIFTALAPTAAAAQAGLVIGLAIAASVAYCNATSSAQLARLYPASGGTYCRVNDKLSQ</sequence>
<dbReference type="InterPro" id="IPR050367">
    <property type="entry name" value="APC_superfamily"/>
</dbReference>
<evidence type="ECO:0000313" key="8">
    <source>
        <dbReference type="EMBL" id="CCJ35881.1"/>
    </source>
</evidence>
<feature type="transmembrane region" description="Helical" evidence="6">
    <location>
        <begin position="38"/>
        <end position="56"/>
    </location>
</feature>
<dbReference type="STRING" id="1201294.BN140_0958"/>
<evidence type="ECO:0000256" key="1">
    <source>
        <dbReference type="ARBA" id="ARBA00004141"/>
    </source>
</evidence>
<dbReference type="PATRIC" id="fig|1201294.9.peg.1062"/>
<dbReference type="HOGENOM" id="CLU_2204100_0_0_2"/>
<feature type="compositionally biased region" description="Polar residues" evidence="5">
    <location>
        <begin position="21"/>
        <end position="30"/>
    </location>
</feature>
<evidence type="ECO:0000259" key="7">
    <source>
        <dbReference type="Pfam" id="PF00324"/>
    </source>
</evidence>
<protein>
    <recommendedName>
        <fullName evidence="7">Amino acid permease/ SLC12A domain-containing protein</fullName>
    </recommendedName>
</protein>
<evidence type="ECO:0000256" key="3">
    <source>
        <dbReference type="ARBA" id="ARBA00022989"/>
    </source>
</evidence>
<evidence type="ECO:0000313" key="9">
    <source>
        <dbReference type="Proteomes" id="UP000009007"/>
    </source>
</evidence>
<dbReference type="PANTHER" id="PTHR42770:SF7">
    <property type="entry name" value="MEMBRANE PROTEIN"/>
    <property type="match status" value="1"/>
</dbReference>
<dbReference type="InterPro" id="IPR004841">
    <property type="entry name" value="AA-permease/SLC12A_dom"/>
</dbReference>
<dbReference type="KEGG" id="mbg:BN140_0958"/>
<dbReference type="Proteomes" id="UP000009007">
    <property type="component" value="Chromosome I"/>
</dbReference>
<name>I7KC75_METBM</name>
<dbReference type="Pfam" id="PF00324">
    <property type="entry name" value="AA_permease"/>
    <property type="match status" value="1"/>
</dbReference>
<keyword evidence="3 6" id="KW-1133">Transmembrane helix</keyword>
<gene>
    <name evidence="8" type="ordered locus">BN140_0958</name>
</gene>
<keyword evidence="2 6" id="KW-0812">Transmembrane</keyword>
<dbReference type="Gene3D" id="1.20.1740.10">
    <property type="entry name" value="Amino acid/polyamine transporter I"/>
    <property type="match status" value="1"/>
</dbReference>
<evidence type="ECO:0000256" key="2">
    <source>
        <dbReference type="ARBA" id="ARBA00022692"/>
    </source>
</evidence>
<comment type="subcellular location">
    <subcellularLocation>
        <location evidence="1">Membrane</location>
        <topology evidence="1">Multi-pass membrane protein</topology>
    </subcellularLocation>
</comment>
<keyword evidence="9" id="KW-1185">Reference proteome</keyword>
<evidence type="ECO:0000256" key="5">
    <source>
        <dbReference type="SAM" id="MobiDB-lite"/>
    </source>
</evidence>
<dbReference type="GO" id="GO:0016020">
    <property type="term" value="C:membrane"/>
    <property type="evidence" value="ECO:0007669"/>
    <property type="project" value="UniProtKB-SubCell"/>
</dbReference>